<name>A0AB39U870_9BIFI</name>
<feature type="transmembrane region" description="Helical" evidence="1">
    <location>
        <begin position="12"/>
        <end position="30"/>
    </location>
</feature>
<organism evidence="2">
    <name type="scientific">Bifidobacterium aquikefiricola</name>
    <dbReference type="NCBI Taxonomy" id="3059038"/>
    <lineage>
        <taxon>Bacteria</taxon>
        <taxon>Bacillati</taxon>
        <taxon>Actinomycetota</taxon>
        <taxon>Actinomycetes</taxon>
        <taxon>Bifidobacteriales</taxon>
        <taxon>Bifidobacteriaceae</taxon>
        <taxon>Bifidobacterium</taxon>
    </lineage>
</organism>
<evidence type="ECO:0000256" key="1">
    <source>
        <dbReference type="SAM" id="Phobius"/>
    </source>
</evidence>
<reference evidence="2" key="1">
    <citation type="submission" date="2023-07" db="EMBL/GenBank/DDBJ databases">
        <title>Bifidobacterium aquikefiriaerophilum sp. nov. and Bifidobacterium eccum sp. nov., isolated from water kefir.</title>
        <authorList>
            <person name="Breselge S."/>
            <person name="Bellassi P."/>
            <person name="Barcenilla C."/>
            <person name="Alvarez-Ordonez A."/>
            <person name="Morelli L."/>
            <person name="Cotter P.D."/>
        </authorList>
    </citation>
    <scope>NUCLEOTIDE SEQUENCE</scope>
    <source>
        <strain evidence="2">WK041_4_12</strain>
    </source>
</reference>
<gene>
    <name evidence="2" type="ORF">QN215_03300</name>
</gene>
<feature type="transmembrane region" description="Helical" evidence="1">
    <location>
        <begin position="299"/>
        <end position="318"/>
    </location>
</feature>
<feature type="transmembrane region" description="Helical" evidence="1">
    <location>
        <begin position="138"/>
        <end position="162"/>
    </location>
</feature>
<dbReference type="RefSeq" id="WP_369344695.1">
    <property type="nucleotide sequence ID" value="NZ_CP129674.1"/>
</dbReference>
<keyword evidence="1" id="KW-0812">Transmembrane</keyword>
<keyword evidence="1" id="KW-0472">Membrane</keyword>
<keyword evidence="1" id="KW-1133">Transmembrane helix</keyword>
<feature type="transmembrane region" description="Helical" evidence="1">
    <location>
        <begin position="51"/>
        <end position="77"/>
    </location>
</feature>
<sequence>MLDRLGLTHMERFFMLSLLIGLVVGFGLPVQTAINSRLRQVVGSPLRSSMISFTVGTAFLIAVLLATLQGLLIPVATFSQQPWWIWLGGILGVVYLTGNIILFPRLGAAQTVIMPVVGQLIMSMLIDNFGWFGSPQHALTWIRVAGGIVVLVGVFLVVFTTSARNGLQKTRSSFLLPWQLAGIATGMMSAAQAAINGHLGVVLHSAVKAAFVSFFVGTVALILIVAIAERGIHIRSAFSKNNPWWIWLGGVIGSLFVLGNAYLVPEIGTGLTVVILLFGMISGGLLIDSRGWLGAQRVSVTPMQLIGVLALICGVVLIKLF</sequence>
<accession>A0AB39U870</accession>
<dbReference type="Pfam" id="PF04657">
    <property type="entry name" value="DMT_YdcZ"/>
    <property type="match status" value="2"/>
</dbReference>
<dbReference type="PANTHER" id="PTHR34821:SF2">
    <property type="entry name" value="INNER MEMBRANE PROTEIN YDCZ"/>
    <property type="match status" value="1"/>
</dbReference>
<dbReference type="InterPro" id="IPR006750">
    <property type="entry name" value="YdcZ"/>
</dbReference>
<proteinExistence type="predicted"/>
<dbReference type="GO" id="GO:0005886">
    <property type="term" value="C:plasma membrane"/>
    <property type="evidence" value="ECO:0007669"/>
    <property type="project" value="TreeGrafter"/>
</dbReference>
<protein>
    <submittedName>
        <fullName evidence="2">DMT family transporter</fullName>
    </submittedName>
</protein>
<dbReference type="EMBL" id="CP129674">
    <property type="protein sequence ID" value="XDS45158.1"/>
    <property type="molecule type" value="Genomic_DNA"/>
</dbReference>
<feature type="transmembrane region" description="Helical" evidence="1">
    <location>
        <begin position="174"/>
        <end position="195"/>
    </location>
</feature>
<dbReference type="AlphaFoldDB" id="A0AB39U870"/>
<dbReference type="KEGG" id="baqk:QN215_03300"/>
<feature type="transmembrane region" description="Helical" evidence="1">
    <location>
        <begin position="207"/>
        <end position="232"/>
    </location>
</feature>
<evidence type="ECO:0000313" key="2">
    <source>
        <dbReference type="EMBL" id="XDS45158.1"/>
    </source>
</evidence>
<dbReference type="PANTHER" id="PTHR34821">
    <property type="entry name" value="INNER MEMBRANE PROTEIN YDCZ"/>
    <property type="match status" value="1"/>
</dbReference>
<feature type="transmembrane region" description="Helical" evidence="1">
    <location>
        <begin position="269"/>
        <end position="287"/>
    </location>
</feature>
<feature type="transmembrane region" description="Helical" evidence="1">
    <location>
        <begin position="244"/>
        <end position="263"/>
    </location>
</feature>
<feature type="transmembrane region" description="Helical" evidence="1">
    <location>
        <begin position="83"/>
        <end position="103"/>
    </location>
</feature>